<feature type="domain" description="FAS1" evidence="2">
    <location>
        <begin position="63"/>
        <end position="207"/>
    </location>
</feature>
<dbReference type="SUPFAM" id="SSF82153">
    <property type="entry name" value="FAS1 domain"/>
    <property type="match status" value="1"/>
</dbReference>
<dbReference type="InterPro" id="IPR000782">
    <property type="entry name" value="FAS1_domain"/>
</dbReference>
<dbReference type="PANTHER" id="PTHR10900:SF77">
    <property type="entry name" value="FI19380P1"/>
    <property type="match status" value="1"/>
</dbReference>
<dbReference type="Pfam" id="PF02469">
    <property type="entry name" value="Fasciclin"/>
    <property type="match status" value="1"/>
</dbReference>
<dbReference type="SMART" id="SM00554">
    <property type="entry name" value="FAS1"/>
    <property type="match status" value="1"/>
</dbReference>
<protein>
    <submittedName>
        <fullName evidence="3">Fasciclin domain-containing protein</fullName>
    </submittedName>
</protein>
<dbReference type="OrthoDB" id="9800666at2"/>
<feature type="region of interest" description="Disordered" evidence="1">
    <location>
        <begin position="23"/>
        <end position="60"/>
    </location>
</feature>
<reference evidence="3 4" key="1">
    <citation type="submission" date="2018-07" db="EMBL/GenBank/DDBJ databases">
        <title>a novel species of Sphingomonas isolated from the rhizosphere soil of Araceae plant.</title>
        <authorList>
            <person name="Zhiyong W."/>
            <person name="Qinglan Z."/>
            <person name="Zhiwei F."/>
            <person name="Ding X."/>
            <person name="Gejiao W."/>
            <person name="Shixue Z."/>
        </authorList>
    </citation>
    <scope>NUCLEOTIDE SEQUENCE [LARGE SCALE GENOMIC DNA]</scope>
    <source>
        <strain evidence="3 4">WZY 27</strain>
    </source>
</reference>
<proteinExistence type="predicted"/>
<feature type="compositionally biased region" description="Basic and acidic residues" evidence="1">
    <location>
        <begin position="23"/>
        <end position="32"/>
    </location>
</feature>
<dbReference type="Proteomes" id="UP000253918">
    <property type="component" value="Unassembled WGS sequence"/>
</dbReference>
<dbReference type="GO" id="GO:0005615">
    <property type="term" value="C:extracellular space"/>
    <property type="evidence" value="ECO:0007669"/>
    <property type="project" value="TreeGrafter"/>
</dbReference>
<dbReference type="InterPro" id="IPR036378">
    <property type="entry name" value="FAS1_dom_sf"/>
</dbReference>
<gene>
    <name evidence="3" type="ORF">DVW87_04990</name>
</gene>
<evidence type="ECO:0000256" key="1">
    <source>
        <dbReference type="SAM" id="MobiDB-lite"/>
    </source>
</evidence>
<name>A0A369VXA8_9SPHN</name>
<sequence length="212" mass="21710">MNTLFRLTALGTSALIAVAPLAAKDKDKKKDQPQQIAAGRTPMPQPAEEPAPAPQPVAAPAPTASIAEAIPTTGTNATLAALITQAQFAGTLGQPGPYTVFAPSDEAFTNFGAANLDQLKKPENAPFLQKILQYQVVPGEITAEKLKAQIAAGGGTATLTTLEGTPLTAKEVNGVIELTGAGGNKAYISKPDVKETNGVIHVVNGVILPKLG</sequence>
<feature type="compositionally biased region" description="Pro residues" evidence="1">
    <location>
        <begin position="43"/>
        <end position="59"/>
    </location>
</feature>
<dbReference type="Gene3D" id="2.30.180.10">
    <property type="entry name" value="FAS1 domain"/>
    <property type="match status" value="1"/>
</dbReference>
<keyword evidence="4" id="KW-1185">Reference proteome</keyword>
<dbReference type="InterPro" id="IPR050904">
    <property type="entry name" value="Adhesion/Biosynth-related"/>
</dbReference>
<dbReference type="PANTHER" id="PTHR10900">
    <property type="entry name" value="PERIOSTIN-RELATED"/>
    <property type="match status" value="1"/>
</dbReference>
<dbReference type="PROSITE" id="PS50213">
    <property type="entry name" value="FAS1"/>
    <property type="match status" value="1"/>
</dbReference>
<evidence type="ECO:0000313" key="4">
    <source>
        <dbReference type="Proteomes" id="UP000253918"/>
    </source>
</evidence>
<organism evidence="3 4">
    <name type="scientific">Sphingomonas aracearum</name>
    <dbReference type="NCBI Taxonomy" id="2283317"/>
    <lineage>
        <taxon>Bacteria</taxon>
        <taxon>Pseudomonadati</taxon>
        <taxon>Pseudomonadota</taxon>
        <taxon>Alphaproteobacteria</taxon>
        <taxon>Sphingomonadales</taxon>
        <taxon>Sphingomonadaceae</taxon>
        <taxon>Sphingomonas</taxon>
    </lineage>
</organism>
<evidence type="ECO:0000259" key="2">
    <source>
        <dbReference type="PROSITE" id="PS50213"/>
    </source>
</evidence>
<comment type="caution">
    <text evidence="3">The sequence shown here is derived from an EMBL/GenBank/DDBJ whole genome shotgun (WGS) entry which is preliminary data.</text>
</comment>
<evidence type="ECO:0000313" key="3">
    <source>
        <dbReference type="EMBL" id="RDE07016.1"/>
    </source>
</evidence>
<dbReference type="RefSeq" id="WP_114686596.1">
    <property type="nucleotide sequence ID" value="NZ_QQNB01000001.1"/>
</dbReference>
<dbReference type="AlphaFoldDB" id="A0A369VXA8"/>
<dbReference type="EMBL" id="QQNB01000001">
    <property type="protein sequence ID" value="RDE07016.1"/>
    <property type="molecule type" value="Genomic_DNA"/>
</dbReference>
<accession>A0A369VXA8</accession>